<dbReference type="PIRSF" id="PIRSF005859">
    <property type="entry name" value="PBR"/>
    <property type="match status" value="1"/>
</dbReference>
<proteinExistence type="inferred from homology"/>
<feature type="transmembrane region" description="Helical" evidence="6">
    <location>
        <begin position="60"/>
        <end position="82"/>
    </location>
</feature>
<sequence length="184" mass="19779">MNFLASTGQLRAGLIRSALICVPLVLLLGTLSGTLSGTNAEGAWFAALEKPDAYPPPAAFGIVWGVLYALMGMALALVISAYGARGRGLAIIAFAVQLAVNLAWSPIFFGAHRMSWALVDILLLDVAIVVTMVLFARVRPVAAWLLAPYLVWVLFASYLNWAILQKNPDLDGIQVPVAVQRIEF</sequence>
<reference evidence="7 8" key="1">
    <citation type="submission" date="2024-06" db="EMBL/GenBank/DDBJ databases">
        <title>Novosphingobium rhizovicinus M1R2S20.</title>
        <authorList>
            <person name="Sun J.-Q."/>
        </authorList>
    </citation>
    <scope>NUCLEOTIDE SEQUENCE [LARGE SCALE GENOMIC DNA]</scope>
    <source>
        <strain evidence="7 8">M1R2S20</strain>
    </source>
</reference>
<feature type="transmembrane region" description="Helical" evidence="6">
    <location>
        <begin position="143"/>
        <end position="163"/>
    </location>
</feature>
<dbReference type="Gene3D" id="1.20.1260.100">
    <property type="entry name" value="TspO/MBR protein"/>
    <property type="match status" value="1"/>
</dbReference>
<keyword evidence="5 6" id="KW-0472">Membrane</keyword>
<feature type="transmembrane region" description="Helical" evidence="6">
    <location>
        <begin position="89"/>
        <end position="109"/>
    </location>
</feature>
<gene>
    <name evidence="7" type="ORF">ABUH87_00750</name>
</gene>
<evidence type="ECO:0000256" key="5">
    <source>
        <dbReference type="ARBA" id="ARBA00023136"/>
    </source>
</evidence>
<dbReference type="PANTHER" id="PTHR10057">
    <property type="entry name" value="PERIPHERAL-TYPE BENZODIAZEPINE RECEPTOR"/>
    <property type="match status" value="1"/>
</dbReference>
<evidence type="ECO:0000256" key="3">
    <source>
        <dbReference type="ARBA" id="ARBA00022692"/>
    </source>
</evidence>
<feature type="transmembrane region" description="Helical" evidence="6">
    <location>
        <begin position="115"/>
        <end position="136"/>
    </location>
</feature>
<evidence type="ECO:0000256" key="6">
    <source>
        <dbReference type="SAM" id="Phobius"/>
    </source>
</evidence>
<dbReference type="Proteomes" id="UP001556118">
    <property type="component" value="Unassembled WGS sequence"/>
</dbReference>
<dbReference type="RefSeq" id="WP_367767931.1">
    <property type="nucleotide sequence ID" value="NZ_JBFNXR010000012.1"/>
</dbReference>
<dbReference type="EMBL" id="JBFNXR010000012">
    <property type="protein sequence ID" value="MEW9853722.1"/>
    <property type="molecule type" value="Genomic_DNA"/>
</dbReference>
<evidence type="ECO:0000256" key="4">
    <source>
        <dbReference type="ARBA" id="ARBA00022989"/>
    </source>
</evidence>
<organism evidence="7 8">
    <name type="scientific">Novosphingobium rhizovicinum</name>
    <dbReference type="NCBI Taxonomy" id="3228928"/>
    <lineage>
        <taxon>Bacteria</taxon>
        <taxon>Pseudomonadati</taxon>
        <taxon>Pseudomonadota</taxon>
        <taxon>Alphaproteobacteria</taxon>
        <taxon>Sphingomonadales</taxon>
        <taxon>Sphingomonadaceae</taxon>
        <taxon>Novosphingobium</taxon>
    </lineage>
</organism>
<keyword evidence="3 6" id="KW-0812">Transmembrane</keyword>
<dbReference type="InterPro" id="IPR004307">
    <property type="entry name" value="TspO_MBR"/>
</dbReference>
<dbReference type="PANTHER" id="PTHR10057:SF0">
    <property type="entry name" value="TRANSLOCATOR PROTEIN"/>
    <property type="match status" value="1"/>
</dbReference>
<dbReference type="InterPro" id="IPR038330">
    <property type="entry name" value="TspO/MBR-related_sf"/>
</dbReference>
<comment type="subcellular location">
    <subcellularLocation>
        <location evidence="1">Membrane</location>
        <topology evidence="1">Multi-pass membrane protein</topology>
    </subcellularLocation>
</comment>
<name>A0ABV3R7B7_9SPHN</name>
<evidence type="ECO:0000313" key="7">
    <source>
        <dbReference type="EMBL" id="MEW9853722.1"/>
    </source>
</evidence>
<keyword evidence="8" id="KW-1185">Reference proteome</keyword>
<evidence type="ECO:0000256" key="2">
    <source>
        <dbReference type="ARBA" id="ARBA00007524"/>
    </source>
</evidence>
<keyword evidence="4 6" id="KW-1133">Transmembrane helix</keyword>
<evidence type="ECO:0000313" key="8">
    <source>
        <dbReference type="Proteomes" id="UP001556118"/>
    </source>
</evidence>
<comment type="similarity">
    <text evidence="2">Belongs to the TspO/BZRP family.</text>
</comment>
<protein>
    <submittedName>
        <fullName evidence="7">TspO/MBR family protein</fullName>
    </submittedName>
</protein>
<accession>A0ABV3R7B7</accession>
<evidence type="ECO:0000256" key="1">
    <source>
        <dbReference type="ARBA" id="ARBA00004141"/>
    </source>
</evidence>
<dbReference type="Pfam" id="PF03073">
    <property type="entry name" value="TspO_MBR"/>
    <property type="match status" value="1"/>
</dbReference>
<comment type="caution">
    <text evidence="7">The sequence shown here is derived from an EMBL/GenBank/DDBJ whole genome shotgun (WGS) entry which is preliminary data.</text>
</comment>
<dbReference type="CDD" id="cd15904">
    <property type="entry name" value="TSPO_MBR"/>
    <property type="match status" value="1"/>
</dbReference>